<keyword evidence="9" id="KW-1185">Reference proteome</keyword>
<keyword evidence="5" id="KW-0326">Glycosidase</keyword>
<dbReference type="InterPro" id="IPR031704">
    <property type="entry name" value="Glyco_hydro_36_N"/>
</dbReference>
<dbReference type="EMBL" id="JAHMHS010000096">
    <property type="protein sequence ID" value="KAK1719423.1"/>
    <property type="molecule type" value="Genomic_DNA"/>
</dbReference>
<comment type="caution">
    <text evidence="8">The sequence shown here is derived from an EMBL/GenBank/DDBJ whole genome shotgun (WGS) entry which is preliminary data.</text>
</comment>
<dbReference type="PANTHER" id="PTHR43053:SF3">
    <property type="entry name" value="ALPHA-GALACTOSIDASE C-RELATED"/>
    <property type="match status" value="1"/>
</dbReference>
<dbReference type="InterPro" id="IPR013780">
    <property type="entry name" value="Glyco_hydro_b"/>
</dbReference>
<dbReference type="FunFam" id="3.20.20.70:FF:000118">
    <property type="entry name" value="Alpha-galactosidase"/>
    <property type="match status" value="1"/>
</dbReference>
<evidence type="ECO:0000256" key="2">
    <source>
        <dbReference type="ARBA" id="ARBA00012755"/>
    </source>
</evidence>
<feature type="domain" description="Glycosyl hydrolase family 36 C-terminal" evidence="6">
    <location>
        <begin position="762"/>
        <end position="836"/>
    </location>
</feature>
<dbReference type="Gene3D" id="2.70.98.60">
    <property type="entry name" value="alpha-galactosidase from lactobacil brevis"/>
    <property type="match status" value="1"/>
</dbReference>
<dbReference type="InterPro" id="IPR038417">
    <property type="entry name" value="Alpga-gal_N_sf"/>
</dbReference>
<evidence type="ECO:0000256" key="3">
    <source>
        <dbReference type="ARBA" id="ARBA00022801"/>
    </source>
</evidence>
<evidence type="ECO:0000256" key="1">
    <source>
        <dbReference type="ARBA" id="ARBA00001255"/>
    </source>
</evidence>
<dbReference type="Pfam" id="PF02065">
    <property type="entry name" value="Melibiase"/>
    <property type="match status" value="1"/>
</dbReference>
<evidence type="ECO:0000313" key="9">
    <source>
        <dbReference type="Proteomes" id="UP001244207"/>
    </source>
</evidence>
<sequence length="840" mass="92667">MVIGLAVDFLLADLWGTADNSDEAKVRGLLGEPAHREDDRRTRRGRICKVKGRLYKYRVFSPRNLFIAVEGSITILLRHQTPPNSLRPWFSSSHGTMGLSLRHLAVAASASVFTGRVLAQNGSAAGIVVDGKSFALNGDHSSYRFHVDELTGDLLSDHFGGSATESMEMLAPEINGWVDMIGRVRREYPDLGRGDFRVPAVQIHQSEGYTVSDLQYRSHRVTAGKPGLPGLPATFGTDNEVSTLVVSLYDNYSSIAVDLSYSIFPKYDAIVRSVNITNEGEGNITIAKAASLSVDLPFEDLEMIELRGDWAREAMRVRRKVGYGTQGFGSTTGYSSHLHNPFLALVSPDTTESQGEAWGFSLVYTGSFSVDVEKGSQGFTRAMLGFNPYQLSWPLGPGETLTTPEVVAVYSDAGVGGVSRKFHRLYRNHLMRGQFVDQTRPALLNSWEGLYFDYNESTVYDLAQEAAQLGVKLFVLDDGWFGEEYPRLNDTAGLGDWEVNAQRFPDGLPALVNKVTNLEVTNTTDKLQFGLWFEPEMVNPNSTLYHEHPDWALHAGNYPRTIRRNQLVLNVALPEVQEFIIDSVSKILSSAPISYVKWDNNRGFHETPVPGIGHSYMLGIYHVFEVLTSRFPDVLWEGCASGGGRFDPGVLHYFPQIWTSDNTDALDRISIQFGTSLAYPLSAMGAHVSAVPNHLTGRTIPIKFRAHVAMMGGSFGLELNPAVISAEDKVQIPELLALGEVVNPIVIGGDLWRLSLPEESNWPAAMVISEDGSQGVLFYFQVRALYNHALPRLRLQGLDPTAKYSLDNNGTYSGATLMSNGVQYAFDGDYDSRVVLISKV</sequence>
<keyword evidence="3" id="KW-0378">Hydrolase</keyword>
<dbReference type="Gene3D" id="3.20.20.70">
    <property type="entry name" value="Aldolase class I"/>
    <property type="match status" value="1"/>
</dbReference>
<dbReference type="RefSeq" id="XP_060361507.1">
    <property type="nucleotide sequence ID" value="XM_060508949.1"/>
</dbReference>
<dbReference type="Pfam" id="PF16874">
    <property type="entry name" value="Glyco_hydro_36C"/>
    <property type="match status" value="1"/>
</dbReference>
<dbReference type="Pfam" id="PF16875">
    <property type="entry name" value="Glyco_hydro_36N"/>
    <property type="match status" value="1"/>
</dbReference>
<dbReference type="SUPFAM" id="SSF51445">
    <property type="entry name" value="(Trans)glycosidases"/>
    <property type="match status" value="1"/>
</dbReference>
<dbReference type="PANTHER" id="PTHR43053">
    <property type="entry name" value="GLYCOSIDASE FAMILY 31"/>
    <property type="match status" value="1"/>
</dbReference>
<dbReference type="EC" id="3.2.1.22" evidence="2"/>
<accession>A0AAD8XBT7</accession>
<dbReference type="InterPro" id="IPR002252">
    <property type="entry name" value="Glyco_hydro_36"/>
</dbReference>
<dbReference type="AlphaFoldDB" id="A0AAD8XBT7"/>
<name>A0AAD8XBT7_GLOAC</name>
<evidence type="ECO:0000313" key="8">
    <source>
        <dbReference type="EMBL" id="KAK1719423.1"/>
    </source>
</evidence>
<evidence type="ECO:0000259" key="7">
    <source>
        <dbReference type="Pfam" id="PF16875"/>
    </source>
</evidence>
<dbReference type="CDD" id="cd14791">
    <property type="entry name" value="GH36"/>
    <property type="match status" value="1"/>
</dbReference>
<keyword evidence="4" id="KW-0325">Glycoprotein</keyword>
<dbReference type="PRINTS" id="PR00743">
    <property type="entry name" value="GLHYDRLASE36"/>
</dbReference>
<dbReference type="InterPro" id="IPR013785">
    <property type="entry name" value="Aldolase_TIM"/>
</dbReference>
<dbReference type="FunFam" id="2.60.40.1180:FF:000028">
    <property type="entry name" value="Alpha-galactosidase"/>
    <property type="match status" value="1"/>
</dbReference>
<dbReference type="GO" id="GO:0004557">
    <property type="term" value="F:alpha-galactosidase activity"/>
    <property type="evidence" value="ECO:0007669"/>
    <property type="project" value="UniProtKB-EC"/>
</dbReference>
<dbReference type="GeneID" id="85392848"/>
<dbReference type="Gene3D" id="2.60.40.1180">
    <property type="entry name" value="Golgi alpha-mannosidase II"/>
    <property type="match status" value="1"/>
</dbReference>
<protein>
    <recommendedName>
        <fullName evidence="2">alpha-galactosidase</fullName>
        <ecNumber evidence="2">3.2.1.22</ecNumber>
    </recommendedName>
</protein>
<feature type="domain" description="Glycosyl hydrolase family 36 N-terminal" evidence="7">
    <location>
        <begin position="178"/>
        <end position="395"/>
    </location>
</feature>
<evidence type="ECO:0000256" key="5">
    <source>
        <dbReference type="ARBA" id="ARBA00023295"/>
    </source>
</evidence>
<dbReference type="InterPro" id="IPR050985">
    <property type="entry name" value="Alpha-glycosidase_related"/>
</dbReference>
<comment type="catalytic activity">
    <reaction evidence="1">
        <text>Hydrolysis of terminal, non-reducing alpha-D-galactose residues in alpha-D-galactosides, including galactose oligosaccharides, galactomannans and galactolipids.</text>
        <dbReference type="EC" id="3.2.1.22"/>
    </reaction>
</comment>
<proteinExistence type="predicted"/>
<organism evidence="8 9">
    <name type="scientific">Glomerella acutata</name>
    <name type="common">Colletotrichum acutatum</name>
    <dbReference type="NCBI Taxonomy" id="27357"/>
    <lineage>
        <taxon>Eukaryota</taxon>
        <taxon>Fungi</taxon>
        <taxon>Dikarya</taxon>
        <taxon>Ascomycota</taxon>
        <taxon>Pezizomycotina</taxon>
        <taxon>Sordariomycetes</taxon>
        <taxon>Hypocreomycetidae</taxon>
        <taxon>Glomerellales</taxon>
        <taxon>Glomerellaceae</taxon>
        <taxon>Colletotrichum</taxon>
        <taxon>Colletotrichum acutatum species complex</taxon>
    </lineage>
</organism>
<evidence type="ECO:0000256" key="4">
    <source>
        <dbReference type="ARBA" id="ARBA00023180"/>
    </source>
</evidence>
<dbReference type="Proteomes" id="UP001244207">
    <property type="component" value="Unassembled WGS sequence"/>
</dbReference>
<dbReference type="GO" id="GO:0016052">
    <property type="term" value="P:carbohydrate catabolic process"/>
    <property type="evidence" value="ECO:0007669"/>
    <property type="project" value="InterPro"/>
</dbReference>
<dbReference type="InterPro" id="IPR031705">
    <property type="entry name" value="Glyco_hydro_36_C"/>
</dbReference>
<dbReference type="InterPro" id="IPR017853">
    <property type="entry name" value="GH"/>
</dbReference>
<reference evidence="8" key="1">
    <citation type="submission" date="2021-12" db="EMBL/GenBank/DDBJ databases">
        <title>Comparative genomics, transcriptomics and evolutionary studies reveal genomic signatures of adaptation to plant cell wall in hemibiotrophic fungi.</title>
        <authorList>
            <consortium name="DOE Joint Genome Institute"/>
            <person name="Baroncelli R."/>
            <person name="Diaz J.F."/>
            <person name="Benocci T."/>
            <person name="Peng M."/>
            <person name="Battaglia E."/>
            <person name="Haridas S."/>
            <person name="Andreopoulos W."/>
            <person name="Labutti K."/>
            <person name="Pangilinan J."/>
            <person name="Floch G.L."/>
            <person name="Makela M.R."/>
            <person name="Henrissat B."/>
            <person name="Grigoriev I.V."/>
            <person name="Crouch J.A."/>
            <person name="De Vries R.P."/>
            <person name="Sukno S.A."/>
            <person name="Thon M.R."/>
        </authorList>
    </citation>
    <scope>NUCLEOTIDE SEQUENCE</scope>
    <source>
        <strain evidence="8">CBS 112980</strain>
    </source>
</reference>
<evidence type="ECO:0000259" key="6">
    <source>
        <dbReference type="Pfam" id="PF16874"/>
    </source>
</evidence>
<gene>
    <name evidence="8" type="ORF">BDZ83DRAFT_632178</name>
</gene>